<organism evidence="1 2">
    <name type="scientific">Golovinomyces cichoracearum</name>
    <dbReference type="NCBI Taxonomy" id="62708"/>
    <lineage>
        <taxon>Eukaryota</taxon>
        <taxon>Fungi</taxon>
        <taxon>Dikarya</taxon>
        <taxon>Ascomycota</taxon>
        <taxon>Pezizomycotina</taxon>
        <taxon>Leotiomycetes</taxon>
        <taxon>Erysiphales</taxon>
        <taxon>Erysiphaceae</taxon>
        <taxon>Golovinomyces</taxon>
    </lineage>
</organism>
<name>A0A420INF2_9PEZI</name>
<sequence length="61" mass="6943">MARRRPFPPDHSYFSSRFQFLLLSVNLSFTKSLPDLSSTRGVVKAIAFAQAIPFRERISPS</sequence>
<dbReference type="AlphaFoldDB" id="A0A420INF2"/>
<evidence type="ECO:0000313" key="1">
    <source>
        <dbReference type="EMBL" id="RKF76098.1"/>
    </source>
</evidence>
<reference evidence="1 2" key="1">
    <citation type="journal article" date="2018" name="BMC Genomics">
        <title>Comparative genome analyses reveal sequence features reflecting distinct modes of host-adaptation between dicot and monocot powdery mildew.</title>
        <authorList>
            <person name="Wu Y."/>
            <person name="Ma X."/>
            <person name="Pan Z."/>
            <person name="Kale S.D."/>
            <person name="Song Y."/>
            <person name="King H."/>
            <person name="Zhang Q."/>
            <person name="Presley C."/>
            <person name="Deng X."/>
            <person name="Wei C.I."/>
            <person name="Xiao S."/>
        </authorList>
    </citation>
    <scope>NUCLEOTIDE SEQUENCE [LARGE SCALE GENOMIC DNA]</scope>
    <source>
        <strain evidence="1">UCSC1</strain>
    </source>
</reference>
<comment type="caution">
    <text evidence="1">The sequence shown here is derived from an EMBL/GenBank/DDBJ whole genome shotgun (WGS) entry which is preliminary data.</text>
</comment>
<evidence type="ECO:0000313" key="2">
    <source>
        <dbReference type="Proteomes" id="UP000285405"/>
    </source>
</evidence>
<gene>
    <name evidence="1" type="ORF">GcC1_01302</name>
</gene>
<accession>A0A420INF2</accession>
<proteinExistence type="predicted"/>
<protein>
    <submittedName>
        <fullName evidence="1">Uncharacterized protein</fullName>
    </submittedName>
</protein>
<dbReference type="EMBL" id="MCBR01007432">
    <property type="protein sequence ID" value="RKF76098.1"/>
    <property type="molecule type" value="Genomic_DNA"/>
</dbReference>
<dbReference type="Proteomes" id="UP000285405">
    <property type="component" value="Unassembled WGS sequence"/>
</dbReference>